<dbReference type="KEGG" id="pko:PKOR_16450"/>
<dbReference type="Proteomes" id="UP000033109">
    <property type="component" value="Chromosome"/>
</dbReference>
<dbReference type="RefSeq" id="WP_046312177.1">
    <property type="nucleotide sequence ID" value="NZ_CBCSCY010000049.1"/>
</dbReference>
<dbReference type="GO" id="GO:0016757">
    <property type="term" value="F:glycosyltransferase activity"/>
    <property type="evidence" value="ECO:0007669"/>
    <property type="project" value="InterPro"/>
</dbReference>
<evidence type="ECO:0000259" key="1">
    <source>
        <dbReference type="Pfam" id="PF00534"/>
    </source>
</evidence>
<dbReference type="AlphaFoldDB" id="A0A0E3UXM3"/>
<evidence type="ECO:0000313" key="2">
    <source>
        <dbReference type="EMBL" id="AKD04387.1"/>
    </source>
</evidence>
<name>A0A0E3UXM3_9BACT</name>
<feature type="domain" description="Glycosyl transferase family 1" evidence="1">
    <location>
        <begin position="194"/>
        <end position="346"/>
    </location>
</feature>
<dbReference type="Pfam" id="PF00534">
    <property type="entry name" value="Glycos_transf_1"/>
    <property type="match status" value="1"/>
</dbReference>
<gene>
    <name evidence="2" type="ORF">PKOR_16450</name>
</gene>
<dbReference type="STRING" id="400092.PKOR_16450"/>
<organism evidence="2 3">
    <name type="scientific">Pontibacter korlensis</name>
    <dbReference type="NCBI Taxonomy" id="400092"/>
    <lineage>
        <taxon>Bacteria</taxon>
        <taxon>Pseudomonadati</taxon>
        <taxon>Bacteroidota</taxon>
        <taxon>Cytophagia</taxon>
        <taxon>Cytophagales</taxon>
        <taxon>Hymenobacteraceae</taxon>
        <taxon>Pontibacter</taxon>
    </lineage>
</organism>
<dbReference type="Gene3D" id="3.40.50.2000">
    <property type="entry name" value="Glycogen Phosphorylase B"/>
    <property type="match status" value="1"/>
</dbReference>
<dbReference type="SUPFAM" id="SSF53756">
    <property type="entry name" value="UDP-Glycosyltransferase/glycogen phosphorylase"/>
    <property type="match status" value="1"/>
</dbReference>
<dbReference type="HOGENOM" id="CLU_734953_0_0_10"/>
<dbReference type="EMBL" id="CP009621">
    <property type="protein sequence ID" value="AKD04387.1"/>
    <property type="molecule type" value="Genomic_DNA"/>
</dbReference>
<keyword evidence="2" id="KW-0808">Transferase</keyword>
<accession>A0A0E3UXM3</accession>
<protein>
    <submittedName>
        <fullName evidence="2">Glycosyltransferase</fullName>
    </submittedName>
</protein>
<sequence>MSEKRILIASLLKPINDTRMYEKLGLSLSKLSETQIHIVGFQAPQPYGTPQNLYFHPLFNFKRLSLSRFLVQGKYEQLLHELKPDLIIACTHELLLPSQRYCQKHGAKLIYDVQENYTLNLTSQQNYPPILRQILAYRVGKVESKTAPAIEHFLLAEQSYADELRFLPQGDYTVIGNKYKQAPTYHVPVTPVRLREQPLKLLYSGTISELYGIFEAVELATSLHRLDASTALTIIGYSSRQQTLQQLQQLISNLPYVQLIGGDKLVPHQQILQSIQESNIGLLPYQPNPSTERCIPTKLYEYMAYALPMLVQQNPLWQSITEANRAGISIDFKQISPEDLLHRIRQQQFYSFGIPKDIFWDQEEIKLLELIKPILRID</sequence>
<proteinExistence type="predicted"/>
<evidence type="ECO:0000313" key="3">
    <source>
        <dbReference type="Proteomes" id="UP000033109"/>
    </source>
</evidence>
<reference evidence="2 3" key="1">
    <citation type="journal article" date="2015" name="Sci. Rep.">
        <title>Unraveling adaptation of Pontibacter korlensis to radiation and infertility in desert through complete genome and comparative transcriptomic analysis.</title>
        <authorList>
            <person name="Dai J."/>
            <person name="Dai W."/>
            <person name="Qiu C."/>
            <person name="Yang Z."/>
            <person name="Zhang Y."/>
            <person name="Zhou M."/>
            <person name="Zhang L."/>
            <person name="Fang C."/>
            <person name="Gao Q."/>
            <person name="Yang Q."/>
            <person name="Li X."/>
            <person name="Wang Z."/>
            <person name="Wang Z."/>
            <person name="Jia Z."/>
            <person name="Chen X."/>
        </authorList>
    </citation>
    <scope>NUCLEOTIDE SEQUENCE [LARGE SCALE GENOMIC DNA]</scope>
    <source>
        <strain evidence="2 3">X14-1T</strain>
    </source>
</reference>
<keyword evidence="3" id="KW-1185">Reference proteome</keyword>
<dbReference type="OrthoDB" id="925984at2"/>
<dbReference type="PATRIC" id="fig|400092.3.peg.3606"/>
<dbReference type="InterPro" id="IPR001296">
    <property type="entry name" value="Glyco_trans_1"/>
</dbReference>